<name>A0A0N4ZAW6_PARTI</name>
<evidence type="ECO:0000313" key="1">
    <source>
        <dbReference type="Proteomes" id="UP000038045"/>
    </source>
</evidence>
<dbReference type="Proteomes" id="UP000038045">
    <property type="component" value="Unplaced"/>
</dbReference>
<evidence type="ECO:0000313" key="2">
    <source>
        <dbReference type="WBParaSite" id="PTRK_0000468000.1"/>
    </source>
</evidence>
<reference evidence="2" key="1">
    <citation type="submission" date="2017-02" db="UniProtKB">
        <authorList>
            <consortium name="WormBaseParasite"/>
        </authorList>
    </citation>
    <scope>IDENTIFICATION</scope>
</reference>
<organism evidence="1 2">
    <name type="scientific">Parastrongyloides trichosuri</name>
    <name type="common">Possum-specific nematode worm</name>
    <dbReference type="NCBI Taxonomy" id="131310"/>
    <lineage>
        <taxon>Eukaryota</taxon>
        <taxon>Metazoa</taxon>
        <taxon>Ecdysozoa</taxon>
        <taxon>Nematoda</taxon>
        <taxon>Chromadorea</taxon>
        <taxon>Rhabditida</taxon>
        <taxon>Tylenchina</taxon>
        <taxon>Panagrolaimomorpha</taxon>
        <taxon>Strongyloidoidea</taxon>
        <taxon>Strongyloididae</taxon>
        <taxon>Parastrongyloides</taxon>
    </lineage>
</organism>
<keyword evidence="1" id="KW-1185">Reference proteome</keyword>
<accession>A0A0N4ZAW6</accession>
<sequence>MSNQIPKNPMRFRVYHGINSTTYDVTEVETVEYSKIIFSTQNQGILDEFVKYCNDRIWKVNTEKAYTDIQDYYDNLEMPDFCYQEPFLIDYRKSLTARSIVYKKMFLRVYNEREKEVILNFTVSNYIKFTKMDLLSLLSYIEKFKPKTKEFKFPTDLNSFEQVPVIDFNENERTVYRVEEYLENLYQNIVLIYSTIYSDRNSDRSYRTMIINVISYLKGEAAHITSFMEKNNLRTKFMKRYVLKNLGKYITNFEEELSSSLDSRISELTTMEKDVSQYLSNIFQKKKY</sequence>
<dbReference type="WBParaSite" id="PTRK_0000468000.1">
    <property type="protein sequence ID" value="PTRK_0000468000.1"/>
    <property type="gene ID" value="PTRK_0000468000"/>
</dbReference>
<proteinExistence type="predicted"/>
<dbReference type="AlphaFoldDB" id="A0A0N4ZAW6"/>
<protein>
    <submittedName>
        <fullName evidence="2">PX domain-containing protein</fullName>
    </submittedName>
</protein>